<gene>
    <name evidence="1" type="ORF">BEE62_07765</name>
</gene>
<dbReference type="EMBL" id="MPKY01000001">
    <property type="protein sequence ID" value="OJS99999.1"/>
    <property type="molecule type" value="Genomic_DNA"/>
</dbReference>
<proteinExistence type="predicted"/>
<dbReference type="AlphaFoldDB" id="A0A1M2UXB2"/>
<reference evidence="1" key="1">
    <citation type="submission" date="2016-11" db="EMBL/GenBank/DDBJ databases">
        <title>Draft Genome Sequence of Marinobacter hydrocarbonoclasticus strain STW2, a polyaromatic aromatic hydrocarbon degrading and denitrifying bacterium from rhizosphere of Seagrass Enhalus acodoides.</title>
        <authorList>
            <person name="Ling J."/>
            <person name="Dong J."/>
        </authorList>
    </citation>
    <scope>NUCLEOTIDE SEQUENCE [LARGE SCALE GENOMIC DNA]</scope>
    <source>
        <strain evidence="1">STW2</strain>
    </source>
</reference>
<organism evidence="1 2">
    <name type="scientific">Marinobacter nauticus</name>
    <name type="common">Marinobacter hydrocarbonoclasticus</name>
    <name type="synonym">Marinobacter aquaeolei</name>
    <dbReference type="NCBI Taxonomy" id="2743"/>
    <lineage>
        <taxon>Bacteria</taxon>
        <taxon>Pseudomonadati</taxon>
        <taxon>Pseudomonadota</taxon>
        <taxon>Gammaproteobacteria</taxon>
        <taxon>Pseudomonadales</taxon>
        <taxon>Marinobacteraceae</taxon>
        <taxon>Marinobacter</taxon>
    </lineage>
</organism>
<dbReference type="Proteomes" id="UP000183986">
    <property type="component" value="Unassembled WGS sequence"/>
</dbReference>
<dbReference type="RefSeq" id="WP_072676957.1">
    <property type="nucleotide sequence ID" value="NZ_MPKY01000001.1"/>
</dbReference>
<protein>
    <recommendedName>
        <fullName evidence="3">Nucleotidyl transferase AbiEii/AbiGii toxin family protein</fullName>
    </recommendedName>
</protein>
<keyword evidence="2" id="KW-1185">Reference proteome</keyword>
<evidence type="ECO:0008006" key="3">
    <source>
        <dbReference type="Google" id="ProtNLM"/>
    </source>
</evidence>
<evidence type="ECO:0000313" key="2">
    <source>
        <dbReference type="Proteomes" id="UP000183986"/>
    </source>
</evidence>
<name>A0A1M2UXB2_MARNT</name>
<dbReference type="OrthoDB" id="114489at2"/>
<sequence>MSISALQKQMVGKVAEALGPELRAEVAFVGGCTTAFLLTDEFVLEQVRHTEDVDLIVHVMGYPGFHALQQALRAKGFKDMPPDPSGNAPVCAMRLDDLRVDFMPDDPQVLGFSNRWYGEALKTAINHDLSENFSIRLVSPPYFLATKLEAYKGRGNGDTLSSHDIEDLLMLIDGRDPLIDEVSAASEDLRGYLAEQFSQLLKDINFEYSVSSQAKGDPEREEILFGRIETLARGRH</sequence>
<accession>A0A1M2UXB2</accession>
<evidence type="ECO:0000313" key="1">
    <source>
        <dbReference type="EMBL" id="OJS99999.1"/>
    </source>
</evidence>
<comment type="caution">
    <text evidence="1">The sequence shown here is derived from an EMBL/GenBank/DDBJ whole genome shotgun (WGS) entry which is preliminary data.</text>
</comment>